<evidence type="ECO:0000256" key="1">
    <source>
        <dbReference type="ARBA" id="ARBA00024336"/>
    </source>
</evidence>
<dbReference type="AlphaFoldDB" id="A0A8J4SN78"/>
<dbReference type="InterPro" id="IPR045669">
    <property type="entry name" value="FHIP_C"/>
</dbReference>
<feature type="non-terminal residue" evidence="3">
    <location>
        <position position="1"/>
    </location>
</feature>
<accession>A0A8J4SN78</accession>
<evidence type="ECO:0000313" key="4">
    <source>
        <dbReference type="Proteomes" id="UP000748531"/>
    </source>
</evidence>
<dbReference type="PANTHER" id="PTHR21705:SF11">
    <property type="entry name" value="FHIP FAMILY PROTEIN CG3558"/>
    <property type="match status" value="1"/>
</dbReference>
<organism evidence="3 4">
    <name type="scientific">Paragonimus heterotremus</name>
    <dbReference type="NCBI Taxonomy" id="100268"/>
    <lineage>
        <taxon>Eukaryota</taxon>
        <taxon>Metazoa</taxon>
        <taxon>Spiralia</taxon>
        <taxon>Lophotrochozoa</taxon>
        <taxon>Platyhelminthes</taxon>
        <taxon>Trematoda</taxon>
        <taxon>Digenea</taxon>
        <taxon>Plagiorchiida</taxon>
        <taxon>Troglotremata</taxon>
        <taxon>Troglotrematidae</taxon>
        <taxon>Paragonimus</taxon>
    </lineage>
</organism>
<comment type="caution">
    <text evidence="3">The sequence shown here is derived from an EMBL/GenBank/DDBJ whole genome shotgun (WGS) entry which is preliminary data.</text>
</comment>
<sequence>PFLSIVLSRLATLHTNCLLTNLLLTDLLATLAAYPCPMLYSFLLNSIGMQLKSNVNSVFKVLKVVRSQLSAHSVSVEQWHSLIYRALVYLDVDLPHPTDIQIDPTFYSLSTQGKHSFSSALICEHERRLPVNPVCSRPLDDVYTSWLASGSEDDTLLKELSVPSLLNFNHSNSSPLVTQPRTDMALLLPVNLSELHKKSIANSSELPCTSSRPSSHWKPFWNVSVNVYDAPTVDRNRPQITSSMLGASVVHRRSSVFTRPTQTKHEPSVLSISSESDDDECIYTSELSIATRNLVFGAIIFDEFCHELAALCYSHSLSFDLFDVDAAVCKLV</sequence>
<protein>
    <recommendedName>
        <fullName evidence="2">FHF complex subunit HOOK-interacting protein C-terminal domain-containing protein</fullName>
    </recommendedName>
</protein>
<dbReference type="Pfam" id="PF19311">
    <property type="entry name" value="KELAA"/>
    <property type="match status" value="1"/>
</dbReference>
<gene>
    <name evidence="3" type="ORF">PHET_11616</name>
</gene>
<proteinExistence type="inferred from homology"/>
<dbReference type="InterPro" id="IPR019384">
    <property type="entry name" value="FHIP"/>
</dbReference>
<dbReference type="EMBL" id="LUCH01018664">
    <property type="protein sequence ID" value="KAF5394406.1"/>
    <property type="molecule type" value="Genomic_DNA"/>
</dbReference>
<dbReference type="InterPro" id="IPR045668">
    <property type="entry name" value="FHIP_KELAA_motif"/>
</dbReference>
<reference evidence="3" key="1">
    <citation type="submission" date="2019-05" db="EMBL/GenBank/DDBJ databases">
        <title>Annotation for the trematode Paragonimus heterotremus.</title>
        <authorList>
            <person name="Choi Y.-J."/>
        </authorList>
    </citation>
    <scope>NUCLEOTIDE SEQUENCE</scope>
    <source>
        <strain evidence="3">LC</strain>
    </source>
</reference>
<name>A0A8J4SN78_9TREM</name>
<dbReference type="Proteomes" id="UP000748531">
    <property type="component" value="Unassembled WGS sequence"/>
</dbReference>
<dbReference type="Pfam" id="PF19314">
    <property type="entry name" value="DUF5917"/>
    <property type="match status" value="1"/>
</dbReference>
<keyword evidence="4" id="KW-1185">Reference proteome</keyword>
<comment type="similarity">
    <text evidence="1">Belongs to the FHIP family.</text>
</comment>
<dbReference type="OrthoDB" id="6287422at2759"/>
<dbReference type="PANTHER" id="PTHR21705">
    <property type="entry name" value="RAI16 PROTEIN-RELATED"/>
    <property type="match status" value="1"/>
</dbReference>
<evidence type="ECO:0000259" key="2">
    <source>
        <dbReference type="Pfam" id="PF19314"/>
    </source>
</evidence>
<feature type="domain" description="FHF complex subunit HOOK-interacting protein C-terminal" evidence="2">
    <location>
        <begin position="1"/>
        <end position="90"/>
    </location>
</feature>
<evidence type="ECO:0000313" key="3">
    <source>
        <dbReference type="EMBL" id="KAF5394406.1"/>
    </source>
</evidence>